<keyword evidence="8" id="KW-0539">Nucleus</keyword>
<evidence type="ECO:0000256" key="2">
    <source>
        <dbReference type="ARBA" id="ARBA00011056"/>
    </source>
</evidence>
<dbReference type="GeneID" id="17258487"/>
<reference evidence="12" key="1">
    <citation type="journal article" date="2013" name="Nature">
        <title>Pan genome of the phytoplankton Emiliania underpins its global distribution.</title>
        <authorList>
            <person name="Read B.A."/>
            <person name="Kegel J."/>
            <person name="Klute M.J."/>
            <person name="Kuo A."/>
            <person name="Lefebvre S.C."/>
            <person name="Maumus F."/>
            <person name="Mayer C."/>
            <person name="Miller J."/>
            <person name="Monier A."/>
            <person name="Salamov A."/>
            <person name="Young J."/>
            <person name="Aguilar M."/>
            <person name="Claverie J.M."/>
            <person name="Frickenhaus S."/>
            <person name="Gonzalez K."/>
            <person name="Herman E.K."/>
            <person name="Lin Y.C."/>
            <person name="Napier J."/>
            <person name="Ogata H."/>
            <person name="Sarno A.F."/>
            <person name="Shmutz J."/>
            <person name="Schroeder D."/>
            <person name="de Vargas C."/>
            <person name="Verret F."/>
            <person name="von Dassow P."/>
            <person name="Valentin K."/>
            <person name="Van de Peer Y."/>
            <person name="Wheeler G."/>
            <person name="Dacks J.B."/>
            <person name="Delwiche C.F."/>
            <person name="Dyhrman S.T."/>
            <person name="Glockner G."/>
            <person name="John U."/>
            <person name="Richards T."/>
            <person name="Worden A.Z."/>
            <person name="Zhang X."/>
            <person name="Grigoriev I.V."/>
            <person name="Allen A.E."/>
            <person name="Bidle K."/>
            <person name="Borodovsky M."/>
            <person name="Bowler C."/>
            <person name="Brownlee C."/>
            <person name="Cock J.M."/>
            <person name="Elias M."/>
            <person name="Gladyshev V.N."/>
            <person name="Groth M."/>
            <person name="Guda C."/>
            <person name="Hadaegh A."/>
            <person name="Iglesias-Rodriguez M.D."/>
            <person name="Jenkins J."/>
            <person name="Jones B.M."/>
            <person name="Lawson T."/>
            <person name="Leese F."/>
            <person name="Lindquist E."/>
            <person name="Lobanov A."/>
            <person name="Lomsadze A."/>
            <person name="Malik S.B."/>
            <person name="Marsh M.E."/>
            <person name="Mackinder L."/>
            <person name="Mock T."/>
            <person name="Mueller-Roeber B."/>
            <person name="Pagarete A."/>
            <person name="Parker M."/>
            <person name="Probert I."/>
            <person name="Quesneville H."/>
            <person name="Raines C."/>
            <person name="Rensing S.A."/>
            <person name="Riano-Pachon D.M."/>
            <person name="Richier S."/>
            <person name="Rokitta S."/>
            <person name="Shiraiwa Y."/>
            <person name="Soanes D.M."/>
            <person name="van der Giezen M."/>
            <person name="Wahlund T.M."/>
            <person name="Williams B."/>
            <person name="Wilson W."/>
            <person name="Wolfe G."/>
            <person name="Wurch L.L."/>
        </authorList>
    </citation>
    <scope>NUCLEOTIDE SEQUENCE</scope>
</reference>
<dbReference type="HOGENOM" id="CLU_1226752_0_0_1"/>
<dbReference type="GO" id="GO:0031369">
    <property type="term" value="F:translation initiation factor binding"/>
    <property type="evidence" value="ECO:0007669"/>
    <property type="project" value="TreeGrafter"/>
</dbReference>
<sequence length="226" mass="25263">MLATSVGARCPALTQHLRAHFCAACCYVTPHYVRRPAGATDDAWREAMGYQRRARGFEPKEQYYNRMAGYLTLWAALLQAEAVPIYDERTEQMRMEPHANPAGAAEAWRWLARLANQKAQRITPTLLLAFLKPSAHMLARRYPRQTEKLLRFLATDYLLSVESLLAASSGASGAEERAALAVLSSWLKETREALRCGRLKPPADAVEMPDFLIPDDTREAGEGGGW</sequence>
<comment type="similarity">
    <text evidence="2">Belongs to the GLE1 family.</text>
</comment>
<keyword evidence="5" id="KW-0653">Protein transport</keyword>
<dbReference type="eggNOG" id="KOG2412">
    <property type="taxonomic scope" value="Eukaryota"/>
</dbReference>
<evidence type="ECO:0000256" key="7">
    <source>
        <dbReference type="ARBA" id="ARBA00023132"/>
    </source>
</evidence>
<keyword evidence="12" id="KW-1185">Reference proteome</keyword>
<reference evidence="11" key="2">
    <citation type="submission" date="2024-10" db="UniProtKB">
        <authorList>
            <consortium name="EnsemblProtists"/>
        </authorList>
    </citation>
    <scope>IDENTIFICATION</scope>
</reference>
<keyword evidence="7" id="KW-0906">Nuclear pore complex</keyword>
<dbReference type="InterPro" id="IPR038506">
    <property type="entry name" value="GLE1-like_sf"/>
</dbReference>
<evidence type="ECO:0000256" key="6">
    <source>
        <dbReference type="ARBA" id="ARBA00023010"/>
    </source>
</evidence>
<dbReference type="GO" id="GO:0044614">
    <property type="term" value="C:nuclear pore cytoplasmic filaments"/>
    <property type="evidence" value="ECO:0007669"/>
    <property type="project" value="TreeGrafter"/>
</dbReference>
<evidence type="ECO:0000256" key="1">
    <source>
        <dbReference type="ARBA" id="ARBA00004567"/>
    </source>
</evidence>
<dbReference type="InterPro" id="IPR012476">
    <property type="entry name" value="GLE1"/>
</dbReference>
<evidence type="ECO:0000256" key="9">
    <source>
        <dbReference type="ARBA" id="ARBA00026227"/>
    </source>
</evidence>
<dbReference type="AlphaFoldDB" id="A0A0D3IMD2"/>
<evidence type="ECO:0000313" key="11">
    <source>
        <dbReference type="EnsemblProtists" id="EOD12417"/>
    </source>
</evidence>
<evidence type="ECO:0000256" key="10">
    <source>
        <dbReference type="ARBA" id="ARBA00029983"/>
    </source>
</evidence>
<dbReference type="EnsemblProtists" id="EOD12417">
    <property type="protein sequence ID" value="EOD12417"/>
    <property type="gene ID" value="EMIHUDRAFT_437363"/>
</dbReference>
<name>A0A0D3IMD2_EMIH1</name>
<evidence type="ECO:0000256" key="5">
    <source>
        <dbReference type="ARBA" id="ARBA00022927"/>
    </source>
</evidence>
<dbReference type="STRING" id="2903.R1BRS9"/>
<dbReference type="GO" id="GO:0005737">
    <property type="term" value="C:cytoplasm"/>
    <property type="evidence" value="ECO:0007669"/>
    <property type="project" value="TreeGrafter"/>
</dbReference>
<keyword evidence="4" id="KW-0509">mRNA transport</keyword>
<evidence type="ECO:0000256" key="4">
    <source>
        <dbReference type="ARBA" id="ARBA00022816"/>
    </source>
</evidence>
<dbReference type="PaxDb" id="2903-EOD12417"/>
<dbReference type="Gene3D" id="1.25.40.510">
    <property type="entry name" value="GLE1-like"/>
    <property type="match status" value="1"/>
</dbReference>
<evidence type="ECO:0000256" key="8">
    <source>
        <dbReference type="ARBA" id="ARBA00023242"/>
    </source>
</evidence>
<dbReference type="GO" id="GO:0005543">
    <property type="term" value="F:phospholipid binding"/>
    <property type="evidence" value="ECO:0007669"/>
    <property type="project" value="TreeGrafter"/>
</dbReference>
<organism evidence="11 12">
    <name type="scientific">Emiliania huxleyi (strain CCMP1516)</name>
    <dbReference type="NCBI Taxonomy" id="280463"/>
    <lineage>
        <taxon>Eukaryota</taxon>
        <taxon>Haptista</taxon>
        <taxon>Haptophyta</taxon>
        <taxon>Prymnesiophyceae</taxon>
        <taxon>Isochrysidales</taxon>
        <taxon>Noelaerhabdaceae</taxon>
        <taxon>Emiliania</taxon>
    </lineage>
</organism>
<dbReference type="GO" id="GO:0000822">
    <property type="term" value="F:inositol hexakisphosphate binding"/>
    <property type="evidence" value="ECO:0007669"/>
    <property type="project" value="TreeGrafter"/>
</dbReference>
<dbReference type="Proteomes" id="UP000013827">
    <property type="component" value="Unassembled WGS sequence"/>
</dbReference>
<protein>
    <recommendedName>
        <fullName evidence="9">mRNA export factor GLE1</fullName>
    </recommendedName>
    <alternativeName>
        <fullName evidence="10">Nucleoporin GLE1</fullName>
    </alternativeName>
</protein>
<dbReference type="KEGG" id="ehx:EMIHUDRAFT_437363"/>
<dbReference type="GO" id="GO:0016973">
    <property type="term" value="P:poly(A)+ mRNA export from nucleus"/>
    <property type="evidence" value="ECO:0007669"/>
    <property type="project" value="InterPro"/>
</dbReference>
<evidence type="ECO:0000256" key="3">
    <source>
        <dbReference type="ARBA" id="ARBA00022448"/>
    </source>
</evidence>
<keyword evidence="6" id="KW-0811">Translocation</keyword>
<comment type="subcellular location">
    <subcellularLocation>
        <location evidence="1">Nucleus</location>
        <location evidence="1">Nuclear pore complex</location>
    </subcellularLocation>
</comment>
<keyword evidence="3" id="KW-0813">Transport</keyword>
<accession>A0A0D3IMD2</accession>
<dbReference type="PANTHER" id="PTHR12960">
    <property type="entry name" value="GLE-1-RELATED"/>
    <property type="match status" value="1"/>
</dbReference>
<dbReference type="PANTHER" id="PTHR12960:SF0">
    <property type="entry name" value="MRNA EXPORT FACTOR GLE1"/>
    <property type="match status" value="1"/>
</dbReference>
<dbReference type="GO" id="GO:0015031">
    <property type="term" value="P:protein transport"/>
    <property type="evidence" value="ECO:0007669"/>
    <property type="project" value="UniProtKB-KW"/>
</dbReference>
<dbReference type="Pfam" id="PF07817">
    <property type="entry name" value="GLE1"/>
    <property type="match status" value="1"/>
</dbReference>
<evidence type="ECO:0000313" key="12">
    <source>
        <dbReference type="Proteomes" id="UP000013827"/>
    </source>
</evidence>
<proteinExistence type="inferred from homology"/>
<dbReference type="RefSeq" id="XP_005764846.1">
    <property type="nucleotide sequence ID" value="XM_005764789.1"/>
</dbReference>